<dbReference type="EMBL" id="CDSF01000133">
    <property type="protein sequence ID" value="CEP02711.1"/>
    <property type="molecule type" value="Genomic_DNA"/>
</dbReference>
<dbReference type="InterPro" id="IPR029071">
    <property type="entry name" value="Ubiquitin-like_domsf"/>
</dbReference>
<accession>A0A0G4J630</accession>
<keyword evidence="2" id="KW-0496">Mitochondrion</keyword>
<dbReference type="Proteomes" id="UP000290189">
    <property type="component" value="Unassembled WGS sequence"/>
</dbReference>
<dbReference type="EMBL" id="OVEO01000003">
    <property type="protein sequence ID" value="SPQ94835.1"/>
    <property type="molecule type" value="Genomic_DNA"/>
</dbReference>
<evidence type="ECO:0000313" key="3">
    <source>
        <dbReference type="Proteomes" id="UP000039324"/>
    </source>
</evidence>
<evidence type="ECO:0000313" key="1">
    <source>
        <dbReference type="EMBL" id="CEP02711.1"/>
    </source>
</evidence>
<name>A0A0G4J630_PLABS</name>
<sequence>MAAATCTLRLMWANTEVKQVIENVNVDLFVAHVQKMIVDGWPKAITPVASPCELSLIYFGRRLDPGQTLRQQGLQPGTTCTILVGRPPPTPKGKDSSDSCDCCIVM</sequence>
<evidence type="ECO:0008006" key="5">
    <source>
        <dbReference type="Google" id="ProtNLM"/>
    </source>
</evidence>
<reference evidence="1 3" key="1">
    <citation type="submission" date="2015-02" db="EMBL/GenBank/DDBJ databases">
        <authorList>
            <person name="Chooi Y.-H."/>
        </authorList>
    </citation>
    <scope>NUCLEOTIDE SEQUENCE [LARGE SCALE GENOMIC DNA]</scope>
    <source>
        <strain evidence="1">E3</strain>
    </source>
</reference>
<reference evidence="2 4" key="2">
    <citation type="submission" date="2018-03" db="EMBL/GenBank/DDBJ databases">
        <authorList>
            <person name="Fogelqvist J."/>
        </authorList>
    </citation>
    <scope>NUCLEOTIDE SEQUENCE [LARGE SCALE GENOMIC DNA]</scope>
</reference>
<dbReference type="Gene3D" id="3.10.20.90">
    <property type="entry name" value="Phosphatidylinositol 3-kinase Catalytic Subunit, Chain A, domain 1"/>
    <property type="match status" value="1"/>
</dbReference>
<keyword evidence="3" id="KW-1185">Reference proteome</keyword>
<dbReference type="AlphaFoldDB" id="A0A0G4J630"/>
<dbReference type="SUPFAM" id="SSF54236">
    <property type="entry name" value="Ubiquitin-like"/>
    <property type="match status" value="1"/>
</dbReference>
<dbReference type="CDD" id="cd17039">
    <property type="entry name" value="Ubl_ubiquitin_like"/>
    <property type="match status" value="1"/>
</dbReference>
<evidence type="ECO:0000313" key="4">
    <source>
        <dbReference type="Proteomes" id="UP000290189"/>
    </source>
</evidence>
<protein>
    <recommendedName>
        <fullName evidence="5">Ubiquitin-like domain-containing protein</fullName>
    </recommendedName>
</protein>
<proteinExistence type="predicted"/>
<dbReference type="Proteomes" id="UP000039324">
    <property type="component" value="Unassembled WGS sequence"/>
</dbReference>
<organism evidence="1 3">
    <name type="scientific">Plasmodiophora brassicae</name>
    <name type="common">Clubroot disease agent</name>
    <dbReference type="NCBI Taxonomy" id="37360"/>
    <lineage>
        <taxon>Eukaryota</taxon>
        <taxon>Sar</taxon>
        <taxon>Rhizaria</taxon>
        <taxon>Endomyxa</taxon>
        <taxon>Phytomyxea</taxon>
        <taxon>Plasmodiophorida</taxon>
        <taxon>Plasmodiophoridae</taxon>
        <taxon>Plasmodiophora</taxon>
    </lineage>
</organism>
<gene>
    <name evidence="1" type="ORF">PBRA_002678</name>
    <name evidence="2" type="ORF">PLBR_LOCUS2050</name>
</gene>
<geneLocation type="mitochondrion" evidence="2"/>
<evidence type="ECO:0000313" key="2">
    <source>
        <dbReference type="EMBL" id="SPQ94835.1"/>
    </source>
</evidence>